<dbReference type="SUPFAM" id="SSF51197">
    <property type="entry name" value="Clavaminate synthase-like"/>
    <property type="match status" value="1"/>
</dbReference>
<evidence type="ECO:0000256" key="2">
    <source>
        <dbReference type="ARBA" id="ARBA00005896"/>
    </source>
</evidence>
<dbReference type="PATRIC" id="fig|1637645.4.peg.2527"/>
<keyword evidence="4 13" id="KW-0223">Dioxygenase</keyword>
<dbReference type="FunFam" id="3.60.130.10:FF:000002">
    <property type="entry name" value="Alpha-ketoglutarate-dependent taurine dioxygenase"/>
    <property type="match status" value="1"/>
</dbReference>
<keyword evidence="6" id="KW-0408">Iron</keyword>
<comment type="catalytic activity">
    <reaction evidence="8">
        <text>2-ethylhexyl sulfate + 2-oxoglutarate + O2 = 2-ethylhexanal + sulfate + succinate + CO2 + H(+)</text>
        <dbReference type="Rhea" id="RHEA:47620"/>
        <dbReference type="ChEBI" id="CHEBI:15378"/>
        <dbReference type="ChEBI" id="CHEBI:15379"/>
        <dbReference type="ChEBI" id="CHEBI:16189"/>
        <dbReference type="ChEBI" id="CHEBI:16526"/>
        <dbReference type="ChEBI" id="CHEBI:16810"/>
        <dbReference type="ChEBI" id="CHEBI:30031"/>
        <dbReference type="ChEBI" id="CHEBI:87808"/>
        <dbReference type="ChEBI" id="CHEBI:87809"/>
        <dbReference type="EC" id="1.14.11.77"/>
    </reaction>
</comment>
<dbReference type="OrthoDB" id="581608at2"/>
<protein>
    <recommendedName>
        <fullName evidence="10">Alpha-ketoglutarate-dependent sulfate ester dioxygenase</fullName>
        <ecNumber evidence="9">1.14.11.77</ecNumber>
    </recommendedName>
    <alternativeName>
        <fullName evidence="11">Type II alkyl sulfatase</fullName>
    </alternativeName>
</protein>
<evidence type="ECO:0000313" key="13">
    <source>
        <dbReference type="EMBL" id="KKD38826.1"/>
    </source>
</evidence>
<gene>
    <name evidence="13" type="ORF">WN50_06880</name>
</gene>
<dbReference type="AlphaFoldDB" id="A0A0F5YIV5"/>
<dbReference type="EC" id="1.14.11.77" evidence="9"/>
<evidence type="ECO:0000313" key="14">
    <source>
        <dbReference type="Proteomes" id="UP000033607"/>
    </source>
</evidence>
<dbReference type="GO" id="GO:0005737">
    <property type="term" value="C:cytoplasm"/>
    <property type="evidence" value="ECO:0007669"/>
    <property type="project" value="TreeGrafter"/>
</dbReference>
<proteinExistence type="inferred from homology"/>
<evidence type="ECO:0000256" key="1">
    <source>
        <dbReference type="ARBA" id="ARBA00001954"/>
    </source>
</evidence>
<name>A0A0F5YIV5_9CYAN</name>
<comment type="caution">
    <text evidence="13">The sequence shown here is derived from an EMBL/GenBank/DDBJ whole genome shotgun (WGS) entry which is preliminary data.</text>
</comment>
<evidence type="ECO:0000256" key="10">
    <source>
        <dbReference type="ARBA" id="ARBA00067109"/>
    </source>
</evidence>
<comment type="cofactor">
    <cofactor evidence="1">
        <name>Fe(2+)</name>
        <dbReference type="ChEBI" id="CHEBI:29033"/>
    </cofactor>
</comment>
<dbReference type="InterPro" id="IPR051323">
    <property type="entry name" value="AtsK-like"/>
</dbReference>
<reference evidence="13 14" key="1">
    <citation type="submission" date="2015-06" db="EMBL/GenBank/DDBJ databases">
        <title>Draft genome assembly of filamentous brackish cyanobacterium Limnoraphis robusta strain CS-951.</title>
        <authorList>
            <person name="Willis A."/>
            <person name="Parks M."/>
            <person name="Burford M.A."/>
        </authorList>
    </citation>
    <scope>NUCLEOTIDE SEQUENCE [LARGE SCALE GENOMIC DNA]</scope>
    <source>
        <strain evidence="13 14">CS-951</strain>
    </source>
</reference>
<dbReference type="GO" id="GO:0046872">
    <property type="term" value="F:metal ion binding"/>
    <property type="evidence" value="ECO:0007669"/>
    <property type="project" value="UniProtKB-KW"/>
</dbReference>
<dbReference type="InterPro" id="IPR003819">
    <property type="entry name" value="TauD/TfdA-like"/>
</dbReference>
<evidence type="ECO:0000256" key="3">
    <source>
        <dbReference type="ARBA" id="ARBA00022723"/>
    </source>
</evidence>
<evidence type="ECO:0000256" key="8">
    <source>
        <dbReference type="ARBA" id="ARBA00051250"/>
    </source>
</evidence>
<dbReference type="PANTHER" id="PTHR30468">
    <property type="entry name" value="ALPHA-KETOGLUTARATE-DEPENDENT SULFONATE DIOXYGENASE"/>
    <property type="match status" value="1"/>
</dbReference>
<evidence type="ECO:0000256" key="5">
    <source>
        <dbReference type="ARBA" id="ARBA00023002"/>
    </source>
</evidence>
<sequence length="316" mass="35927">MDSTTQITARLKTDEYENFDIRPLAGRIGAEILGLDLSQTLSDETVDNIRQALIKYKVIFFRRQQLTEVSQVAFARQFGVVTTAHPMLPSLPGHPEILEFDYGRMDNRTNQWHTDLTFLDRPPLASILRAVEIPSVGGDTLWANTVTAYQDLPAPLRSLANELWAVHSNTYNDYAAATVNISQKRQELGKVFTSTEYQTLHPVVRVIPESGERSLFIGAFVRQFRELSVDESRQILKMLQSYIMRPENTVRWRWEPGDIAFWDNRVTQHYGIDDFGSQPRRVQRVTIAGNLPVSIEGIESKSVKGDSSAYNRLNPA</sequence>
<evidence type="ECO:0000256" key="11">
    <source>
        <dbReference type="ARBA" id="ARBA00078517"/>
    </source>
</evidence>
<dbReference type="EMBL" id="LATL02000123">
    <property type="protein sequence ID" value="KKD38826.1"/>
    <property type="molecule type" value="Genomic_DNA"/>
</dbReference>
<dbReference type="GO" id="GO:0016706">
    <property type="term" value="F:2-oxoglutarate-dependent dioxygenase activity"/>
    <property type="evidence" value="ECO:0007669"/>
    <property type="project" value="TreeGrafter"/>
</dbReference>
<evidence type="ECO:0000256" key="7">
    <source>
        <dbReference type="ARBA" id="ARBA00050529"/>
    </source>
</evidence>
<dbReference type="Pfam" id="PF02668">
    <property type="entry name" value="TauD"/>
    <property type="match status" value="1"/>
</dbReference>
<feature type="domain" description="TauD/TfdA-like" evidence="12">
    <location>
        <begin position="20"/>
        <end position="286"/>
    </location>
</feature>
<evidence type="ECO:0000259" key="12">
    <source>
        <dbReference type="Pfam" id="PF02668"/>
    </source>
</evidence>
<accession>A0A0F5YIV5</accession>
<evidence type="ECO:0000256" key="6">
    <source>
        <dbReference type="ARBA" id="ARBA00023004"/>
    </source>
</evidence>
<comment type="catalytic activity">
    <reaction evidence="7">
        <text>a primary linear alkyl sulfate ester + 2-oxoglutarate + O2 = an aldehyde + sulfate + succinate + CO2 + H(+)</text>
        <dbReference type="Rhea" id="RHEA:65716"/>
        <dbReference type="ChEBI" id="CHEBI:15378"/>
        <dbReference type="ChEBI" id="CHEBI:15379"/>
        <dbReference type="ChEBI" id="CHEBI:16189"/>
        <dbReference type="ChEBI" id="CHEBI:16526"/>
        <dbReference type="ChEBI" id="CHEBI:16810"/>
        <dbReference type="ChEBI" id="CHEBI:17478"/>
        <dbReference type="ChEBI" id="CHEBI:30031"/>
        <dbReference type="ChEBI" id="CHEBI:157685"/>
        <dbReference type="EC" id="1.14.11.77"/>
    </reaction>
</comment>
<keyword evidence="5" id="KW-0560">Oxidoreductase</keyword>
<dbReference type="Proteomes" id="UP000033607">
    <property type="component" value="Unassembled WGS sequence"/>
</dbReference>
<evidence type="ECO:0000256" key="9">
    <source>
        <dbReference type="ARBA" id="ARBA00066614"/>
    </source>
</evidence>
<organism evidence="13 14">
    <name type="scientific">Limnoraphis robusta CS-951</name>
    <dbReference type="NCBI Taxonomy" id="1637645"/>
    <lineage>
        <taxon>Bacteria</taxon>
        <taxon>Bacillati</taxon>
        <taxon>Cyanobacteriota</taxon>
        <taxon>Cyanophyceae</taxon>
        <taxon>Oscillatoriophycideae</taxon>
        <taxon>Oscillatoriales</taxon>
        <taxon>Sirenicapillariaceae</taxon>
        <taxon>Limnoraphis</taxon>
    </lineage>
</organism>
<dbReference type="PANTHER" id="PTHR30468:SF5">
    <property type="entry name" value="ALPHA-KETOGLUTARATE-DEPENDENT SULFATE ESTER DIOXYGENASE"/>
    <property type="match status" value="1"/>
</dbReference>
<dbReference type="Gene3D" id="3.60.130.10">
    <property type="entry name" value="Clavaminate synthase-like"/>
    <property type="match status" value="1"/>
</dbReference>
<dbReference type="RefSeq" id="WP_046277776.1">
    <property type="nucleotide sequence ID" value="NZ_LATL02000123.1"/>
</dbReference>
<keyword evidence="3" id="KW-0479">Metal-binding</keyword>
<comment type="similarity">
    <text evidence="2">Belongs to the TfdA dioxygenase family.</text>
</comment>
<evidence type="ECO:0000256" key="4">
    <source>
        <dbReference type="ARBA" id="ARBA00022964"/>
    </source>
</evidence>
<dbReference type="InterPro" id="IPR042098">
    <property type="entry name" value="TauD-like_sf"/>
</dbReference>